<keyword evidence="3" id="KW-0328">Glycosyltransferase</keyword>
<dbReference type="PANTHER" id="PTHR33908">
    <property type="entry name" value="MANNOSYLTRANSFERASE YKCB-RELATED"/>
    <property type="match status" value="1"/>
</dbReference>
<evidence type="ECO:0000259" key="9">
    <source>
        <dbReference type="Pfam" id="PF13231"/>
    </source>
</evidence>
<dbReference type="Pfam" id="PF13231">
    <property type="entry name" value="PMT_2"/>
    <property type="match status" value="1"/>
</dbReference>
<gene>
    <name evidence="10" type="ORF">HS1_000684</name>
</gene>
<evidence type="ECO:0000256" key="4">
    <source>
        <dbReference type="ARBA" id="ARBA00022679"/>
    </source>
</evidence>
<sequence length="535" mass="61722">MLLLLLSGSLFFSALGKTSLWDIDEPNNAQCAREMKARLDPIVPTFNGKLRPDKPALIYWCMWLSYKWFESESNERNTHFLGSLLGFGTSEFSARFFSPLFGMGTVALVFLSGNVLFSLNVGFWAGLILISTLLFNVSVRIATPDAALIFFINLAIFSFILGYEKRRGIYFYLFYLAMGLAVLTKGPMGIILPLATVFMFLLLKWDFSILKEMKIIKGFLLFSLITLPWYLLVGFKTNGAFLEGFLLKHNIHRFLHPMEGHRGPIFFYLLVLPFAFFPWSGVLPYIFWAGHKRRINKKLTNSELFLWLWIGIFILFFSLAHTKLPTYINPIFPALAVLMAIYLEKAAPWAIKSLLHFNLFFALLWLFGGGAALSYFYPKLVWMAFLGFIPFFAWAAGIYFYRHKRFTLSIVTQFLGAYCFILSIVHLGMPAVDKYKITKPFALRIKQEARPDTLVIAYGYFQPSLVFYTEHHIEKLHKEKEVLKRIKNVNLAFIVSRKKPLKTLQSHLPSLEILQCRPGFYVRDTVCLARWEKAK</sequence>
<feature type="transmembrane region" description="Helical" evidence="8">
    <location>
        <begin position="355"/>
        <end position="376"/>
    </location>
</feature>
<feature type="transmembrane region" description="Helical" evidence="8">
    <location>
        <begin position="265"/>
        <end position="288"/>
    </location>
</feature>
<keyword evidence="4 10" id="KW-0808">Transferase</keyword>
<dbReference type="GO" id="GO:0005886">
    <property type="term" value="C:plasma membrane"/>
    <property type="evidence" value="ECO:0007669"/>
    <property type="project" value="UniProtKB-SubCell"/>
</dbReference>
<feature type="transmembrane region" description="Helical" evidence="8">
    <location>
        <begin position="382"/>
        <end position="401"/>
    </location>
</feature>
<dbReference type="Proteomes" id="UP000070560">
    <property type="component" value="Chromosome"/>
</dbReference>
<keyword evidence="11" id="KW-1185">Reference proteome</keyword>
<feature type="domain" description="Glycosyltransferase RgtA/B/C/D-like" evidence="9">
    <location>
        <begin position="87"/>
        <end position="229"/>
    </location>
</feature>
<feature type="transmembrane region" description="Helical" evidence="8">
    <location>
        <begin position="214"/>
        <end position="232"/>
    </location>
</feature>
<dbReference type="InterPro" id="IPR050297">
    <property type="entry name" value="LipidA_mod_glycosyltrf_83"/>
</dbReference>
<dbReference type="EMBL" id="CP013015">
    <property type="protein sequence ID" value="AMM40489.1"/>
    <property type="molecule type" value="Genomic_DNA"/>
</dbReference>
<evidence type="ECO:0000256" key="6">
    <source>
        <dbReference type="ARBA" id="ARBA00022989"/>
    </source>
</evidence>
<feature type="transmembrane region" description="Helical" evidence="8">
    <location>
        <begin position="327"/>
        <end position="343"/>
    </location>
</feature>
<dbReference type="GO" id="GO:0006493">
    <property type="term" value="P:protein O-linked glycosylation"/>
    <property type="evidence" value="ECO:0007669"/>
    <property type="project" value="InterPro"/>
</dbReference>
<feature type="transmembrane region" description="Helical" evidence="8">
    <location>
        <begin position="408"/>
        <end position="429"/>
    </location>
</feature>
<evidence type="ECO:0000256" key="2">
    <source>
        <dbReference type="ARBA" id="ARBA00022475"/>
    </source>
</evidence>
<feature type="transmembrane region" description="Helical" evidence="8">
    <location>
        <begin position="146"/>
        <end position="163"/>
    </location>
</feature>
<name>A0A7U4QJI3_DESA2</name>
<evidence type="ECO:0000256" key="5">
    <source>
        <dbReference type="ARBA" id="ARBA00022692"/>
    </source>
</evidence>
<reference evidence="10 11" key="1">
    <citation type="submission" date="2015-10" db="EMBL/GenBank/DDBJ databases">
        <title>Candidatus Desulfofervidus auxilii, a hydrogenotrophic sulfate-reducing bacterium involved in the thermophilic anaerobic oxidation of methane.</title>
        <authorList>
            <person name="Krukenberg V."/>
            <person name="Richter M."/>
            <person name="Wegener G."/>
        </authorList>
    </citation>
    <scope>NUCLEOTIDE SEQUENCE [LARGE SCALE GENOMIC DNA]</scope>
    <source>
        <strain evidence="10 11">HS1</strain>
    </source>
</reference>
<evidence type="ECO:0000256" key="1">
    <source>
        <dbReference type="ARBA" id="ARBA00004651"/>
    </source>
</evidence>
<evidence type="ECO:0000256" key="3">
    <source>
        <dbReference type="ARBA" id="ARBA00022676"/>
    </source>
</evidence>
<dbReference type="GO" id="GO:0000030">
    <property type="term" value="F:mannosyltransferase activity"/>
    <property type="evidence" value="ECO:0007669"/>
    <property type="project" value="InterPro"/>
</dbReference>
<feature type="transmembrane region" description="Helical" evidence="8">
    <location>
        <begin position="304"/>
        <end position="321"/>
    </location>
</feature>
<proteinExistence type="predicted"/>
<evidence type="ECO:0000256" key="8">
    <source>
        <dbReference type="SAM" id="Phobius"/>
    </source>
</evidence>
<evidence type="ECO:0000256" key="7">
    <source>
        <dbReference type="ARBA" id="ARBA00023136"/>
    </source>
</evidence>
<comment type="subcellular location">
    <subcellularLocation>
        <location evidence="1">Cell membrane</location>
        <topology evidence="1">Multi-pass membrane protein</topology>
    </subcellularLocation>
</comment>
<feature type="transmembrane region" description="Helical" evidence="8">
    <location>
        <begin position="106"/>
        <end position="134"/>
    </location>
</feature>
<dbReference type="GO" id="GO:0010041">
    <property type="term" value="P:response to iron(III) ion"/>
    <property type="evidence" value="ECO:0007669"/>
    <property type="project" value="TreeGrafter"/>
</dbReference>
<dbReference type="GO" id="GO:0009103">
    <property type="term" value="P:lipopolysaccharide biosynthetic process"/>
    <property type="evidence" value="ECO:0007669"/>
    <property type="project" value="UniProtKB-ARBA"/>
</dbReference>
<accession>A0A7U4QJI3</accession>
<organism evidence="10 11">
    <name type="scientific">Desulfofervidus auxilii</name>
    <dbReference type="NCBI Taxonomy" id="1621989"/>
    <lineage>
        <taxon>Bacteria</taxon>
        <taxon>Pseudomonadati</taxon>
        <taxon>Thermodesulfobacteriota</taxon>
        <taxon>Candidatus Desulfofervidia</taxon>
        <taxon>Candidatus Desulfofervidales</taxon>
        <taxon>Candidatus Desulfofervidaceae</taxon>
        <taxon>Candidatus Desulfofervidus</taxon>
    </lineage>
</organism>
<dbReference type="PANTHER" id="PTHR33908:SF3">
    <property type="entry name" value="UNDECAPRENYL PHOSPHATE-ALPHA-4-AMINO-4-DEOXY-L-ARABINOSE ARABINOSYL TRANSFERASE"/>
    <property type="match status" value="1"/>
</dbReference>
<dbReference type="AlphaFoldDB" id="A0A7U4QJI3"/>
<dbReference type="KEGG" id="daw:HS1_000684"/>
<keyword evidence="6 8" id="KW-1133">Transmembrane helix</keyword>
<dbReference type="GO" id="GO:0016763">
    <property type="term" value="F:pentosyltransferase activity"/>
    <property type="evidence" value="ECO:0007669"/>
    <property type="project" value="TreeGrafter"/>
</dbReference>
<protein>
    <submittedName>
        <fullName evidence="10">Glycosyl transferase family protein</fullName>
    </submittedName>
</protein>
<evidence type="ECO:0000313" key="11">
    <source>
        <dbReference type="Proteomes" id="UP000070560"/>
    </source>
</evidence>
<feature type="transmembrane region" description="Helical" evidence="8">
    <location>
        <begin position="169"/>
        <end position="202"/>
    </location>
</feature>
<dbReference type="InterPro" id="IPR038731">
    <property type="entry name" value="RgtA/B/C-like"/>
</dbReference>
<keyword evidence="2" id="KW-1003">Cell membrane</keyword>
<evidence type="ECO:0000313" key="10">
    <source>
        <dbReference type="EMBL" id="AMM40489.1"/>
    </source>
</evidence>
<keyword evidence="7 8" id="KW-0472">Membrane</keyword>
<keyword evidence="5 8" id="KW-0812">Transmembrane</keyword>